<protein>
    <submittedName>
        <fullName evidence="2">DUF1800 domain-containing protein</fullName>
    </submittedName>
</protein>
<organism evidence="2 3">
    <name type="scientific">Thiorhodococcus mannitoliphagus</name>
    <dbReference type="NCBI Taxonomy" id="329406"/>
    <lineage>
        <taxon>Bacteria</taxon>
        <taxon>Pseudomonadati</taxon>
        <taxon>Pseudomonadota</taxon>
        <taxon>Gammaproteobacteria</taxon>
        <taxon>Chromatiales</taxon>
        <taxon>Chromatiaceae</taxon>
        <taxon>Thiorhodococcus</taxon>
    </lineage>
</organism>
<dbReference type="InterPro" id="IPR014917">
    <property type="entry name" value="DUF1800"/>
</dbReference>
<comment type="caution">
    <text evidence="2">The sequence shown here is derived from an EMBL/GenBank/DDBJ whole genome shotgun (WGS) entry which is preliminary data.</text>
</comment>
<sequence length="454" mass="51381">MGSDDARHLLARTGFGPTWAEVQRFAALSRGAAIDRLLAETRVQASTPPPDWVASYPPPVAAKDLSDDERRQRRETQRKQEAALRQWWLTEMRVTPSPLTERMTLFWHGHFTSAITKVRSPVLMYRQNVLLRAQALGRFDALLHEIAKDPAMLIYLDGAVSRKARPNENFAREVMELFTLGEGHYSEADIKEAARAFTGWSLDRKLGTVHFRPGWHDNGIKTLFGRRGRLDGDQVLDLLLERPETALTITRKLWREFISPAPDAAEVRRIAELFRQNAYEIKALMRALLNSSAFWSSGNRGALIKSPVEFLTGIQRQLDITPIDPARVARVSAQLGQQLFAPPNVQGWPGGETWLDARTLLLRQEVVRQWSRAQRPDPEAIRIARQGGGGMSLSERPLDFRIQTWVKALDAGDAWRTRARQLLLPLPPLRQPAASLPPIQFVQGLLLDPVYQLK</sequence>
<dbReference type="Pfam" id="PF08811">
    <property type="entry name" value="DUF1800"/>
    <property type="match status" value="1"/>
</dbReference>
<feature type="region of interest" description="Disordered" evidence="1">
    <location>
        <begin position="48"/>
        <end position="77"/>
    </location>
</feature>
<evidence type="ECO:0000313" key="2">
    <source>
        <dbReference type="EMBL" id="NEX22601.1"/>
    </source>
</evidence>
<reference evidence="3" key="1">
    <citation type="journal article" date="2020" name="Microbiol. Resour. Announc.">
        <title>Draft Genome Sequences of Thiorhodococcus mannitoliphagus and Thiorhodococcus minor, Purple Sulfur Photosynthetic Bacteria in the Gammaproteobacterial Family Chromatiaceae.</title>
        <authorList>
            <person name="Aviles F.A."/>
            <person name="Meyer T.E."/>
            <person name="Kyndt J.A."/>
        </authorList>
    </citation>
    <scope>NUCLEOTIDE SEQUENCE [LARGE SCALE GENOMIC DNA]</scope>
    <source>
        <strain evidence="3">DSM 18266</strain>
    </source>
</reference>
<feature type="compositionally biased region" description="Pro residues" evidence="1">
    <location>
        <begin position="48"/>
        <end position="60"/>
    </location>
</feature>
<keyword evidence="3" id="KW-1185">Reference proteome</keyword>
<name>A0A6P1DZZ5_9GAMM</name>
<dbReference type="Proteomes" id="UP000471640">
    <property type="component" value="Unassembled WGS sequence"/>
</dbReference>
<evidence type="ECO:0000256" key="1">
    <source>
        <dbReference type="SAM" id="MobiDB-lite"/>
    </source>
</evidence>
<accession>A0A6P1DZZ5</accession>
<dbReference type="EMBL" id="JAAIJR010000110">
    <property type="protein sequence ID" value="NEX22601.1"/>
    <property type="molecule type" value="Genomic_DNA"/>
</dbReference>
<proteinExistence type="predicted"/>
<dbReference type="AlphaFoldDB" id="A0A6P1DZZ5"/>
<evidence type="ECO:0000313" key="3">
    <source>
        <dbReference type="Proteomes" id="UP000471640"/>
    </source>
</evidence>
<feature type="compositionally biased region" description="Basic and acidic residues" evidence="1">
    <location>
        <begin position="64"/>
        <end position="77"/>
    </location>
</feature>
<gene>
    <name evidence="2" type="ORF">G3480_20210</name>
</gene>
<reference evidence="2 3" key="2">
    <citation type="submission" date="2020-02" db="EMBL/GenBank/DDBJ databases">
        <title>Genome sequences of Thiorhodococcus mannitoliphagus and Thiorhodococcus minor, purple sulfur photosynthetic bacteria in the gammaproteobacterial family, Chromatiaceae.</title>
        <authorList>
            <person name="Aviles F.A."/>
            <person name="Meyer T.E."/>
            <person name="Kyndt J.A."/>
        </authorList>
    </citation>
    <scope>NUCLEOTIDE SEQUENCE [LARGE SCALE GENOMIC DNA]</scope>
    <source>
        <strain evidence="2 3">DSM 18266</strain>
    </source>
</reference>